<dbReference type="Proteomes" id="UP000323560">
    <property type="component" value="Chromosome"/>
</dbReference>
<dbReference type="EMBL" id="CP043043">
    <property type="protein sequence ID" value="QEH97304.1"/>
    <property type="molecule type" value="Genomic_DNA"/>
</dbReference>
<dbReference type="AlphaFoldDB" id="A0AAP9EUB0"/>
<protein>
    <submittedName>
        <fullName evidence="2">Uncharacterized protein</fullName>
    </submittedName>
</protein>
<organism evidence="2 3">
    <name type="scientific">Gluconobacter thailandicus</name>
    <dbReference type="NCBI Taxonomy" id="257438"/>
    <lineage>
        <taxon>Bacteria</taxon>
        <taxon>Pseudomonadati</taxon>
        <taxon>Pseudomonadota</taxon>
        <taxon>Alphaproteobacteria</taxon>
        <taxon>Acetobacterales</taxon>
        <taxon>Acetobacteraceae</taxon>
        <taxon>Gluconobacter</taxon>
    </lineage>
</organism>
<evidence type="ECO:0000313" key="2">
    <source>
        <dbReference type="EMBL" id="QEH97304.1"/>
    </source>
</evidence>
<proteinExistence type="predicted"/>
<dbReference type="KEGG" id="gti:FXF46_14380"/>
<dbReference type="RefSeq" id="WP_148620961.1">
    <property type="nucleotide sequence ID" value="NZ_CP043043.1"/>
</dbReference>
<feature type="coiled-coil region" evidence="1">
    <location>
        <begin position="34"/>
        <end position="61"/>
    </location>
</feature>
<gene>
    <name evidence="2" type="ORF">FXF46_14380</name>
</gene>
<evidence type="ECO:0000313" key="3">
    <source>
        <dbReference type="Proteomes" id="UP000323560"/>
    </source>
</evidence>
<keyword evidence="1" id="KW-0175">Coiled coil</keyword>
<reference evidence="2 3" key="1">
    <citation type="submission" date="2019-08" db="EMBL/GenBank/DDBJ databases">
        <title>Gluconobacter frateurii HD924 genome.</title>
        <authorList>
            <person name="Liu Y."/>
            <person name="Zhang P."/>
        </authorList>
    </citation>
    <scope>NUCLEOTIDE SEQUENCE [LARGE SCALE GENOMIC DNA]</scope>
    <source>
        <strain evidence="2 3">HD924</strain>
    </source>
</reference>
<name>A0AAP9EUB0_GLUTH</name>
<evidence type="ECO:0000256" key="1">
    <source>
        <dbReference type="SAM" id="Coils"/>
    </source>
</evidence>
<accession>A0AAP9EUB0</accession>
<sequence>MTLPWFLNPWAEVRRLRESCFGLNRNWCDALADCQEARDENADLRRRIAEMEEQRGIDQRRTDYIRRTAG</sequence>